<dbReference type="PRINTS" id="PR00314">
    <property type="entry name" value="CLATHRINADPT"/>
</dbReference>
<evidence type="ECO:0000313" key="7">
    <source>
        <dbReference type="EMBL" id="ONH75202.1"/>
    </source>
</evidence>
<evidence type="ECO:0000256" key="3">
    <source>
        <dbReference type="ARBA" id="ARBA00022927"/>
    </source>
</evidence>
<evidence type="ECO:0000256" key="1">
    <source>
        <dbReference type="ARBA" id="ARBA00004308"/>
    </source>
</evidence>
<gene>
    <name evidence="7" type="ORF">BOH78_1974</name>
</gene>
<dbReference type="Proteomes" id="UP000189274">
    <property type="component" value="Unassembled WGS sequence"/>
</dbReference>
<name>A0A1V2LP97_PICKU</name>
<dbReference type="Gene3D" id="3.30.450.60">
    <property type="match status" value="1"/>
</dbReference>
<dbReference type="PANTHER" id="PTHR10529">
    <property type="entry name" value="AP COMPLEX SUBUNIT MU"/>
    <property type="match status" value="1"/>
</dbReference>
<sequence>MAAIFILDSEFNLLLQRQYQYDLDVHAIVQGFKAAVLNSHPFDSPVLTNKGITYIHLKKHKVIFMIPAFSDINLILYMTYLDKFSELLTKYFLHYKMIKTPLITADLVKDNFILIYELFDECMDFGIPQLTEFSILKDYIKTMIKPEDYLDASHVTEEIDLMEKQVETEINSSISRTATTKVSWRPKGIFYNKNEFFINFEENLKFKYNHKIHKVVRNEIIGDIKCKSYLSGMPDLKLGLNETFEDGKSIFNNIQYHQCVDLNKISGKTIQFVPPDGEFDLLNYQIIDTNVLQPPILVKPIYRIYSRNGNYKLRIKVEMITTFKRKFSMSDVHIRIPLIIRHPVLYIDFNKPMKFKTKLGAVIHSLDDECIVWNVEKIQGTMRGEMMAEFDLLQEKLLITKYHENKDRGRQERNDLFYFELGSEFDKVGKGLISTNKRNNKNYIENDRVVLVEFTLRNMLYSGLKVNFLTIKEDQLKMQSFPWIMYSVQCKNDDYSFVLGEDGFTDDIDPEENKKLKENGKWTGDMPSDENQDKGPIDEEPHFDFSTALDHGPVDIEPVYGAAFVNDHTVIVAGGGGDGNNGIPNKMTAILIQPGNEKKPIKRYRELTLNDNEDSVMSLDVGNGTILTGINESSPMMAKGVNKHLRKFKFENEHLKFVESVQIHPNTNSTIYQKLTAVSQDGSVGVIVMSDIPSSIYIVESVGDLEEKFKIVTDGDVKDITISQDGKLMCYITSNVFEVISLITGRSVFKTKLQFLMSKVRFLNNNEVIISGSKNKDAFIAKFSISSSKVIQQKVIMKSMKGITSMDVNVNNNLTVLATSNYSLLLVRTSDFKVVKILNKVHEFAITKVVFSENGKYIASCSAANTVNIVEVPDNFAASKSLLSTIFQYIISIIFVVLLGIGTQYLYEHGYINVAVNKTIELYEAYKPQDSSSYFTVEPIQSFDSSTTAESTTPHESLATSSALTSLERLTSSSCLANTATLSLDYTSSVTQLTSSVRLADLTVSNDIVSDFTTVTPLTAKSSQSFHNNVLNASLSASDIGITSNTVSSITVSHYGVVTEERVDNDRENIDSKSAVSSFEQQPLVYNSPNGIHTSDVASGRSYMTTTSERSLLAATNASVEPITKEVTKEITSVLIQTETSTATETAIFTSVEKITSVETSVETSFSITTSVVVQYVTKEVIVTTTDVSTTMKEPTLKGSSSSSEIATEESAVSESNVGNTTTVTTTAPTSFESVTGTSRSITLSAQPVDLVEESEMVKAVVESSLHQVGSVKTTDVGIQVEPHIETFDDKDQASLREKEINYEELGSKLLGSTGARHKEDAVTTTFSTEPTVSLQIEPAKEIYDNPKEAILKEEERILEELLSEKKLPTSQVSIQIEPSSEVYTDSSSGVIAEASKITREILEKIANSTEAATVKEADSGDGILKAAGVEVTAVTDSDLVKDEL</sequence>
<dbReference type="SUPFAM" id="SSF64356">
    <property type="entry name" value="SNARE-like"/>
    <property type="match status" value="1"/>
</dbReference>
<comment type="caution">
    <text evidence="7">The sequence shown here is derived from an EMBL/GenBank/DDBJ whole genome shotgun (WGS) entry which is preliminary data.</text>
</comment>
<feature type="domain" description="MHD" evidence="6">
    <location>
        <begin position="193"/>
        <end position="498"/>
    </location>
</feature>
<dbReference type="EMBL" id="MQVM01000007">
    <property type="protein sequence ID" value="ONH75202.1"/>
    <property type="molecule type" value="Genomic_DNA"/>
</dbReference>
<feature type="region of interest" description="Disordered" evidence="5">
    <location>
        <begin position="1192"/>
        <end position="1233"/>
    </location>
</feature>
<reference evidence="8" key="1">
    <citation type="journal article" date="2017" name="Genome Announc.">
        <title>Genome sequences of Cyberlindnera fabianii 65, Pichia kudriavzevii 129, and Saccharomyces cerevisiae 131 isolated from fermented masau fruits in Zimbabwe.</title>
        <authorList>
            <person name="van Rijswijck I.M.H."/>
            <person name="Derks M.F.L."/>
            <person name="Abee T."/>
            <person name="de Ridder D."/>
            <person name="Smid E.J."/>
        </authorList>
    </citation>
    <scope>NUCLEOTIDE SEQUENCE [LARGE SCALE GENOMIC DNA]</scope>
    <source>
        <strain evidence="8">129</strain>
    </source>
</reference>
<dbReference type="InterPro" id="IPR028565">
    <property type="entry name" value="MHD"/>
</dbReference>
<evidence type="ECO:0000313" key="8">
    <source>
        <dbReference type="Proteomes" id="UP000189274"/>
    </source>
</evidence>
<dbReference type="InterPro" id="IPR001392">
    <property type="entry name" value="Clathrin_mu"/>
</dbReference>
<dbReference type="VEuPathDB" id="FungiDB:C5L36_0B09680"/>
<dbReference type="PROSITE" id="PS51072">
    <property type="entry name" value="MHD"/>
    <property type="match status" value="1"/>
</dbReference>
<dbReference type="SUPFAM" id="SSF49447">
    <property type="entry name" value="Second domain of Mu2 adaptin subunit (ap50) of ap2 adaptor"/>
    <property type="match status" value="1"/>
</dbReference>
<comment type="subcellular location">
    <subcellularLocation>
        <location evidence="1">Endomembrane system</location>
    </subcellularLocation>
</comment>
<dbReference type="Pfam" id="PF00928">
    <property type="entry name" value="Adap_comp_sub"/>
    <property type="match status" value="1"/>
</dbReference>
<evidence type="ECO:0000256" key="5">
    <source>
        <dbReference type="SAM" id="MobiDB-lite"/>
    </source>
</evidence>
<feature type="compositionally biased region" description="Low complexity" evidence="5">
    <location>
        <begin position="1200"/>
        <end position="1230"/>
    </location>
</feature>
<feature type="region of interest" description="Disordered" evidence="5">
    <location>
        <begin position="509"/>
        <end position="535"/>
    </location>
</feature>
<protein>
    <submittedName>
        <fullName evidence="7">Guanine nucleotide-exchange factor SEC12</fullName>
    </submittedName>
</protein>
<evidence type="ECO:0000259" key="6">
    <source>
        <dbReference type="PROSITE" id="PS51072"/>
    </source>
</evidence>
<keyword evidence="4" id="KW-0472">Membrane</keyword>
<organism evidence="7 8">
    <name type="scientific">Pichia kudriavzevii</name>
    <name type="common">Yeast</name>
    <name type="synonym">Issatchenkia orientalis</name>
    <dbReference type="NCBI Taxonomy" id="4909"/>
    <lineage>
        <taxon>Eukaryota</taxon>
        <taxon>Fungi</taxon>
        <taxon>Dikarya</taxon>
        <taxon>Ascomycota</taxon>
        <taxon>Saccharomycotina</taxon>
        <taxon>Pichiomycetes</taxon>
        <taxon>Pichiales</taxon>
        <taxon>Pichiaceae</taxon>
        <taxon>Pichia</taxon>
    </lineage>
</organism>
<dbReference type="GO" id="GO:0030131">
    <property type="term" value="C:clathrin adaptor complex"/>
    <property type="evidence" value="ECO:0007669"/>
    <property type="project" value="InterPro"/>
</dbReference>
<dbReference type="InterPro" id="IPR011012">
    <property type="entry name" value="Longin-like_dom_sf"/>
</dbReference>
<accession>A0A1V2LP97</accession>
<dbReference type="InterPro" id="IPR036168">
    <property type="entry name" value="AP2_Mu_C_sf"/>
</dbReference>
<keyword evidence="3" id="KW-0653">Protein transport</keyword>
<proteinExistence type="predicted"/>
<keyword evidence="2" id="KW-0813">Transport</keyword>
<evidence type="ECO:0000256" key="4">
    <source>
        <dbReference type="ARBA" id="ARBA00023136"/>
    </source>
</evidence>
<feature type="compositionally biased region" description="Basic and acidic residues" evidence="5">
    <location>
        <begin position="511"/>
        <end position="520"/>
    </location>
</feature>
<dbReference type="Gene3D" id="2.60.40.1170">
    <property type="entry name" value="Mu homology domain, subdomain B"/>
    <property type="match status" value="2"/>
</dbReference>
<evidence type="ECO:0000256" key="2">
    <source>
        <dbReference type="ARBA" id="ARBA00022448"/>
    </source>
</evidence>
<dbReference type="InterPro" id="IPR036322">
    <property type="entry name" value="WD40_repeat_dom_sf"/>
</dbReference>
<dbReference type="GO" id="GO:0012505">
    <property type="term" value="C:endomembrane system"/>
    <property type="evidence" value="ECO:0007669"/>
    <property type="project" value="UniProtKB-SubCell"/>
</dbReference>
<dbReference type="VEuPathDB" id="FungiDB:C5L36_0D05110"/>
<dbReference type="SMART" id="SM00320">
    <property type="entry name" value="WD40"/>
    <property type="match status" value="1"/>
</dbReference>
<dbReference type="Gene3D" id="2.130.10.10">
    <property type="entry name" value="YVTN repeat-like/Quinoprotein amine dehydrogenase"/>
    <property type="match status" value="1"/>
</dbReference>
<dbReference type="InterPro" id="IPR050431">
    <property type="entry name" value="Adaptor_comp_med_subunit"/>
</dbReference>
<dbReference type="SUPFAM" id="SSF50978">
    <property type="entry name" value="WD40 repeat-like"/>
    <property type="match status" value="1"/>
</dbReference>
<dbReference type="GO" id="GO:0016192">
    <property type="term" value="P:vesicle-mediated transport"/>
    <property type="evidence" value="ECO:0007669"/>
    <property type="project" value="InterPro"/>
</dbReference>
<dbReference type="InterPro" id="IPR001680">
    <property type="entry name" value="WD40_rpt"/>
</dbReference>
<dbReference type="InterPro" id="IPR015943">
    <property type="entry name" value="WD40/YVTN_repeat-like_dom_sf"/>
</dbReference>
<dbReference type="GO" id="GO:0006886">
    <property type="term" value="P:intracellular protein transport"/>
    <property type="evidence" value="ECO:0007669"/>
    <property type="project" value="InterPro"/>
</dbReference>
<dbReference type="Pfam" id="PF00400">
    <property type="entry name" value="WD40"/>
    <property type="match status" value="1"/>
</dbReference>